<evidence type="ECO:0000313" key="10">
    <source>
        <dbReference type="Proteomes" id="UP000036520"/>
    </source>
</evidence>
<proteinExistence type="inferred from homology"/>
<dbReference type="SUPFAM" id="SSF54534">
    <property type="entry name" value="FKBP-like"/>
    <property type="match status" value="2"/>
</dbReference>
<dbReference type="PROSITE" id="PS50059">
    <property type="entry name" value="FKBP_PPIASE"/>
    <property type="match status" value="1"/>
</dbReference>
<feature type="signal peptide" evidence="7">
    <location>
        <begin position="1"/>
        <end position="22"/>
    </location>
</feature>
<evidence type="ECO:0000313" key="9">
    <source>
        <dbReference type="EMBL" id="AKP51016.1"/>
    </source>
</evidence>
<dbReference type="EC" id="5.2.1.8" evidence="6"/>
<dbReference type="AlphaFoldDB" id="A0A0H4P978"/>
<dbReference type="OrthoDB" id="9814548at2"/>
<evidence type="ECO:0000259" key="8">
    <source>
        <dbReference type="PROSITE" id="PS50059"/>
    </source>
</evidence>
<dbReference type="PROSITE" id="PS51257">
    <property type="entry name" value="PROKAR_LIPOPROTEIN"/>
    <property type="match status" value="1"/>
</dbReference>
<dbReference type="STRING" id="320787.CA2015_1580"/>
<keyword evidence="7" id="KW-0732">Signal</keyword>
<evidence type="ECO:0000256" key="4">
    <source>
        <dbReference type="ARBA" id="ARBA00023235"/>
    </source>
</evidence>
<name>A0A0H4P978_9BACT</name>
<sequence length="309" mass="33867">MKKINNLVFGALALASSSLLYSCEKTETTSDGIEYRYVTQGDKETKDGEFVVYHFTAKTGSDSLFISSYDQPMPPYLQHIDTATARTGVDEIFLNLNNGDSIVITSTAEKIFTPEGVPPFLKNDETVTIHIGVINVLEEEVFQDYFNDLAAEGQKKQAEEAKVQLAEDIKSIESYISENNLKADKTESGVYYVIEKEGSGAQIEQGDEISVNYTGYVLDGTVFDTSIESKAKEAGTFTEGRPYEPFTFSVGQGMVIPGWDEGLQLLKKGSKAKLLIPSPLAYGPSQRGAVIVANSILIFDVEVTDVVKQ</sequence>
<dbReference type="Gene3D" id="3.10.50.40">
    <property type="match status" value="2"/>
</dbReference>
<dbReference type="InterPro" id="IPR046357">
    <property type="entry name" value="PPIase_dom_sf"/>
</dbReference>
<dbReference type="KEGG" id="camu:CA2015_1580"/>
<keyword evidence="4 5" id="KW-0413">Isomerase</keyword>
<keyword evidence="3 5" id="KW-0697">Rotamase</keyword>
<dbReference type="Pfam" id="PF00254">
    <property type="entry name" value="FKBP_C"/>
    <property type="match status" value="1"/>
</dbReference>
<evidence type="ECO:0000256" key="2">
    <source>
        <dbReference type="ARBA" id="ARBA00006577"/>
    </source>
</evidence>
<dbReference type="RefSeq" id="WP_048641405.1">
    <property type="nucleotide sequence ID" value="NZ_CAXBGM010000041.1"/>
</dbReference>
<evidence type="ECO:0000256" key="3">
    <source>
        <dbReference type="ARBA" id="ARBA00023110"/>
    </source>
</evidence>
<protein>
    <recommendedName>
        <fullName evidence="6">Peptidyl-prolyl cis-trans isomerase</fullName>
        <ecNumber evidence="6">5.2.1.8</ecNumber>
    </recommendedName>
</protein>
<reference evidence="9 10" key="1">
    <citation type="submission" date="2015-07" db="EMBL/GenBank/DDBJ databases">
        <authorList>
            <person name="Kim K.M."/>
        </authorList>
    </citation>
    <scope>NUCLEOTIDE SEQUENCE [LARGE SCALE GENOMIC DNA]</scope>
    <source>
        <strain evidence="9 10">KCTC 12363</strain>
    </source>
</reference>
<dbReference type="InterPro" id="IPR001179">
    <property type="entry name" value="PPIase_FKBP_dom"/>
</dbReference>
<dbReference type="EMBL" id="CP012040">
    <property type="protein sequence ID" value="AKP51016.1"/>
    <property type="molecule type" value="Genomic_DNA"/>
</dbReference>
<comment type="similarity">
    <text evidence="2 6">Belongs to the FKBP-type PPIase family.</text>
</comment>
<evidence type="ECO:0000256" key="7">
    <source>
        <dbReference type="SAM" id="SignalP"/>
    </source>
</evidence>
<dbReference type="Proteomes" id="UP000036520">
    <property type="component" value="Chromosome"/>
</dbReference>
<feature type="domain" description="PPIase FKBP-type" evidence="8">
    <location>
        <begin position="206"/>
        <end position="307"/>
    </location>
</feature>
<organism evidence="9 10">
    <name type="scientific">Cyclobacterium amurskyense</name>
    <dbReference type="NCBI Taxonomy" id="320787"/>
    <lineage>
        <taxon>Bacteria</taxon>
        <taxon>Pseudomonadati</taxon>
        <taxon>Bacteroidota</taxon>
        <taxon>Cytophagia</taxon>
        <taxon>Cytophagales</taxon>
        <taxon>Cyclobacteriaceae</taxon>
        <taxon>Cyclobacterium</taxon>
    </lineage>
</organism>
<comment type="catalytic activity">
    <reaction evidence="1 5 6">
        <text>[protein]-peptidylproline (omega=180) = [protein]-peptidylproline (omega=0)</text>
        <dbReference type="Rhea" id="RHEA:16237"/>
        <dbReference type="Rhea" id="RHEA-COMP:10747"/>
        <dbReference type="Rhea" id="RHEA-COMP:10748"/>
        <dbReference type="ChEBI" id="CHEBI:83833"/>
        <dbReference type="ChEBI" id="CHEBI:83834"/>
        <dbReference type="EC" id="5.2.1.8"/>
    </reaction>
</comment>
<dbReference type="PANTHER" id="PTHR43811:SF19">
    <property type="entry name" value="39 KDA FK506-BINDING NUCLEAR PROTEIN"/>
    <property type="match status" value="1"/>
</dbReference>
<evidence type="ECO:0000256" key="5">
    <source>
        <dbReference type="PROSITE-ProRule" id="PRU00277"/>
    </source>
</evidence>
<evidence type="ECO:0000256" key="1">
    <source>
        <dbReference type="ARBA" id="ARBA00000971"/>
    </source>
</evidence>
<feature type="chain" id="PRO_5005207881" description="Peptidyl-prolyl cis-trans isomerase" evidence="7">
    <location>
        <begin position="23"/>
        <end position="309"/>
    </location>
</feature>
<keyword evidence="10" id="KW-1185">Reference proteome</keyword>
<evidence type="ECO:0000256" key="6">
    <source>
        <dbReference type="RuleBase" id="RU003915"/>
    </source>
</evidence>
<gene>
    <name evidence="9" type="ORF">CA2015_1580</name>
</gene>
<accession>A0A0H4P978</accession>
<dbReference type="GO" id="GO:0003755">
    <property type="term" value="F:peptidyl-prolyl cis-trans isomerase activity"/>
    <property type="evidence" value="ECO:0007669"/>
    <property type="project" value="UniProtKB-UniRule"/>
</dbReference>
<dbReference type="PANTHER" id="PTHR43811">
    <property type="entry name" value="FKBP-TYPE PEPTIDYL-PROLYL CIS-TRANS ISOMERASE FKPA"/>
    <property type="match status" value="1"/>
</dbReference>